<dbReference type="GO" id="GO:0051536">
    <property type="term" value="F:iron-sulfur cluster binding"/>
    <property type="evidence" value="ECO:0007669"/>
    <property type="project" value="UniProtKB-KW"/>
</dbReference>
<gene>
    <name evidence="10" type="ORF">CLG94_01230</name>
</gene>
<evidence type="ECO:0000256" key="5">
    <source>
        <dbReference type="ARBA" id="ARBA00022898"/>
    </source>
</evidence>
<dbReference type="PIRSF" id="PIRSF005572">
    <property type="entry name" value="NifS"/>
    <property type="match status" value="1"/>
</dbReference>
<dbReference type="Proteomes" id="UP000241436">
    <property type="component" value="Unassembled WGS sequence"/>
</dbReference>
<protein>
    <submittedName>
        <fullName evidence="10">Cysteine desulfurase NifS</fullName>
    </submittedName>
</protein>
<proteinExistence type="inferred from homology"/>
<organism evidence="10 11">
    <name type="scientific">Candidatus Methylomirabilis limnetica</name>
    <dbReference type="NCBI Taxonomy" id="2033718"/>
    <lineage>
        <taxon>Bacteria</taxon>
        <taxon>Candidatus Methylomirabilota</taxon>
        <taxon>Candidatus Methylomirabilia</taxon>
        <taxon>Candidatus Methylomirabilales</taxon>
        <taxon>Candidatus Methylomirabilaceae</taxon>
        <taxon>Candidatus Methylomirabilis</taxon>
    </lineage>
</organism>
<dbReference type="GO" id="GO:0031071">
    <property type="term" value="F:cysteine desulfurase activity"/>
    <property type="evidence" value="ECO:0007669"/>
    <property type="project" value="UniProtKB-EC"/>
</dbReference>
<dbReference type="Pfam" id="PF00266">
    <property type="entry name" value="Aminotran_5"/>
    <property type="match status" value="1"/>
</dbReference>
<keyword evidence="7" id="KW-0411">Iron-sulfur</keyword>
<keyword evidence="3" id="KW-0808">Transferase</keyword>
<dbReference type="NCBIfam" id="NF002806">
    <property type="entry name" value="PRK02948.1"/>
    <property type="match status" value="1"/>
</dbReference>
<name>A0A2T4U0N5_9BACT</name>
<dbReference type="OrthoDB" id="9808002at2"/>
<comment type="similarity">
    <text evidence="2">Belongs to the class-V pyridoxal-phosphate-dependent aminotransferase family. NifS/IscS subfamily.</text>
</comment>
<dbReference type="RefSeq" id="WP_107561085.1">
    <property type="nucleotide sequence ID" value="NZ_NVQC01000009.1"/>
</dbReference>
<feature type="domain" description="Aminotransferase class V" evidence="9">
    <location>
        <begin position="3"/>
        <end position="366"/>
    </location>
</feature>
<dbReference type="Gene3D" id="1.10.260.50">
    <property type="match status" value="1"/>
</dbReference>
<evidence type="ECO:0000256" key="2">
    <source>
        <dbReference type="ARBA" id="ARBA00006490"/>
    </source>
</evidence>
<dbReference type="AlphaFoldDB" id="A0A2T4U0N5"/>
<comment type="caution">
    <text evidence="10">The sequence shown here is derived from an EMBL/GenBank/DDBJ whole genome shotgun (WGS) entry which is preliminary data.</text>
</comment>
<dbReference type="PANTHER" id="PTHR11601">
    <property type="entry name" value="CYSTEINE DESULFURYLASE FAMILY MEMBER"/>
    <property type="match status" value="1"/>
</dbReference>
<keyword evidence="6" id="KW-0408">Iron</keyword>
<dbReference type="InterPro" id="IPR015421">
    <property type="entry name" value="PyrdxlP-dep_Trfase_major"/>
</dbReference>
<dbReference type="Gene3D" id="3.40.640.10">
    <property type="entry name" value="Type I PLP-dependent aspartate aminotransferase-like (Major domain)"/>
    <property type="match status" value="1"/>
</dbReference>
<dbReference type="InterPro" id="IPR015424">
    <property type="entry name" value="PyrdxlP-dep_Trfase"/>
</dbReference>
<reference evidence="11" key="2">
    <citation type="journal article" date="2018" name="Environ. Microbiol.">
        <title>Bloom of a denitrifying methanotroph, 'Candidatus Methylomirabilis limnetica', in a deep stratified lake.</title>
        <authorList>
            <person name="Graf J.S."/>
            <person name="Mayr M.J."/>
            <person name="Marchant H.K."/>
            <person name="Tienken D."/>
            <person name="Hach P.F."/>
            <person name="Brand A."/>
            <person name="Schubert C.J."/>
            <person name="Kuypers M.M."/>
            <person name="Milucka J."/>
        </authorList>
    </citation>
    <scope>NUCLEOTIDE SEQUENCE [LARGE SCALE GENOMIC DNA]</scope>
    <source>
        <strain evidence="11">Zug</strain>
    </source>
</reference>
<comment type="catalytic activity">
    <reaction evidence="8">
        <text>(sulfur carrier)-H + L-cysteine = (sulfur carrier)-SH + L-alanine</text>
        <dbReference type="Rhea" id="RHEA:43892"/>
        <dbReference type="Rhea" id="RHEA-COMP:14737"/>
        <dbReference type="Rhea" id="RHEA-COMP:14739"/>
        <dbReference type="ChEBI" id="CHEBI:29917"/>
        <dbReference type="ChEBI" id="CHEBI:35235"/>
        <dbReference type="ChEBI" id="CHEBI:57972"/>
        <dbReference type="ChEBI" id="CHEBI:64428"/>
        <dbReference type="EC" id="2.8.1.7"/>
    </reaction>
</comment>
<dbReference type="SUPFAM" id="SSF53383">
    <property type="entry name" value="PLP-dependent transferases"/>
    <property type="match status" value="1"/>
</dbReference>
<dbReference type="InterPro" id="IPR000192">
    <property type="entry name" value="Aminotrans_V_dom"/>
</dbReference>
<keyword evidence="11" id="KW-1185">Reference proteome</keyword>
<evidence type="ECO:0000259" key="9">
    <source>
        <dbReference type="Pfam" id="PF00266"/>
    </source>
</evidence>
<evidence type="ECO:0000256" key="1">
    <source>
        <dbReference type="ARBA" id="ARBA00001933"/>
    </source>
</evidence>
<evidence type="ECO:0000256" key="6">
    <source>
        <dbReference type="ARBA" id="ARBA00023004"/>
    </source>
</evidence>
<dbReference type="InterPro" id="IPR016454">
    <property type="entry name" value="Cysteine_dSase"/>
</dbReference>
<dbReference type="GO" id="GO:0046872">
    <property type="term" value="F:metal ion binding"/>
    <property type="evidence" value="ECO:0007669"/>
    <property type="project" value="UniProtKB-KW"/>
</dbReference>
<evidence type="ECO:0000256" key="4">
    <source>
        <dbReference type="ARBA" id="ARBA00022723"/>
    </source>
</evidence>
<comment type="cofactor">
    <cofactor evidence="1">
        <name>pyridoxal 5'-phosphate</name>
        <dbReference type="ChEBI" id="CHEBI:597326"/>
    </cofactor>
</comment>
<evidence type="ECO:0000313" key="10">
    <source>
        <dbReference type="EMBL" id="PTL36923.1"/>
    </source>
</evidence>
<sequence>MGIYLDYNATTPMRPEVLDAMKPYFDSRFGNASSTHSRGREAKRALEEARETIASAFGAREKESVVFVSGGTEADNLAVKGAAWAARERGRHIVTSAVEHPAVISACQALEQQGFEITYLPVDGEGLIDPEMVKGSLRTDTTVISLMHANNETGVIFPISEIGQLARERGIVFHADAVQAFGRLPVDVEAQGVTLLTLSGHKIYGPKGIGVLYVRPGTRIVPQMHGGEQERGVRAGTANVAAAVGMACAARLAIESMQTERLRLGMLRDRLEAGILHRIAGTRRNGDRDRRLPNTSNISFQEVREDSLMVALDLEGVEVSAGAACASGSLEPSHVLHAMGRRPDTDGGGIRFSLGAGTTEAEIQRVLDLLPGVVERIRTATLQGVGVRV</sequence>
<dbReference type="FunFam" id="3.40.640.10:FF:000084">
    <property type="entry name" value="IscS-like cysteine desulfurase"/>
    <property type="match status" value="1"/>
</dbReference>
<keyword evidence="4" id="KW-0479">Metal-binding</keyword>
<reference evidence="10 11" key="1">
    <citation type="submission" date="2017-09" db="EMBL/GenBank/DDBJ databases">
        <title>Bloom of a denitrifying methanotroph, Candidatus Methylomirabilis limnetica, in a deep stratified lake.</title>
        <authorList>
            <person name="Graf J.S."/>
            <person name="Marchant H.K."/>
            <person name="Tienken D."/>
            <person name="Hach P.F."/>
            <person name="Brand A."/>
            <person name="Schubert C.J."/>
            <person name="Kuypers M.M."/>
            <person name="Milucka J."/>
        </authorList>
    </citation>
    <scope>NUCLEOTIDE SEQUENCE [LARGE SCALE GENOMIC DNA]</scope>
    <source>
        <strain evidence="10 11">Zug</strain>
    </source>
</reference>
<evidence type="ECO:0000256" key="8">
    <source>
        <dbReference type="ARBA" id="ARBA00050776"/>
    </source>
</evidence>
<dbReference type="Gene3D" id="3.90.1150.10">
    <property type="entry name" value="Aspartate Aminotransferase, domain 1"/>
    <property type="match status" value="1"/>
</dbReference>
<accession>A0A2T4U0N5</accession>
<evidence type="ECO:0000256" key="3">
    <source>
        <dbReference type="ARBA" id="ARBA00022679"/>
    </source>
</evidence>
<evidence type="ECO:0000313" key="11">
    <source>
        <dbReference type="Proteomes" id="UP000241436"/>
    </source>
</evidence>
<dbReference type="InterPro" id="IPR015422">
    <property type="entry name" value="PyrdxlP-dep_Trfase_small"/>
</dbReference>
<keyword evidence="5" id="KW-0663">Pyridoxal phosphate</keyword>
<dbReference type="PANTHER" id="PTHR11601:SF34">
    <property type="entry name" value="CYSTEINE DESULFURASE"/>
    <property type="match status" value="1"/>
</dbReference>
<dbReference type="EMBL" id="NVQC01000009">
    <property type="protein sequence ID" value="PTL36923.1"/>
    <property type="molecule type" value="Genomic_DNA"/>
</dbReference>
<evidence type="ECO:0000256" key="7">
    <source>
        <dbReference type="ARBA" id="ARBA00023014"/>
    </source>
</evidence>